<dbReference type="EMBL" id="BK014677">
    <property type="protein sequence ID" value="DAD67445.1"/>
    <property type="molecule type" value="Genomic_DNA"/>
</dbReference>
<proteinExistence type="predicted"/>
<sequence>MIDKRLLTDTVTVSLAGEKDKWGKIAYKEPFEIKFVRFDRSSIDKTTNTQNLTNITRNKSGTLFIYPKFNNVVVDDSWLQAKITDKHGEYKVISFETNYLGRKVFSYEITVI</sequence>
<protein>
    <submittedName>
        <fullName evidence="1">Minor capsid protein</fullName>
    </submittedName>
</protein>
<evidence type="ECO:0000313" key="1">
    <source>
        <dbReference type="EMBL" id="DAD67445.1"/>
    </source>
</evidence>
<accession>A0A8S5LBS3</accession>
<name>A0A8S5LBS3_9CAUD</name>
<dbReference type="Pfam" id="PF10665">
    <property type="entry name" value="Minor_capsid_1"/>
    <property type="match status" value="1"/>
</dbReference>
<organism evidence="1">
    <name type="scientific">Siphoviridae sp. ctpGU1</name>
    <dbReference type="NCBI Taxonomy" id="2823601"/>
    <lineage>
        <taxon>Viruses</taxon>
        <taxon>Duplodnaviria</taxon>
        <taxon>Heunggongvirae</taxon>
        <taxon>Uroviricota</taxon>
        <taxon>Caudoviricetes</taxon>
    </lineage>
</organism>
<reference evidence="1" key="1">
    <citation type="journal article" date="2021" name="Proc. Natl. Acad. Sci. U.S.A.">
        <title>A Catalog of Tens of Thousands of Viruses from Human Metagenomes Reveals Hidden Associations with Chronic Diseases.</title>
        <authorList>
            <person name="Tisza M.J."/>
            <person name="Buck C.B."/>
        </authorList>
    </citation>
    <scope>NUCLEOTIDE SEQUENCE</scope>
    <source>
        <strain evidence="1">CtpGU1</strain>
    </source>
</reference>
<dbReference type="InterPro" id="IPR019612">
    <property type="entry name" value="Minor_capsid_put"/>
</dbReference>